<accession>A0A4C1UDD9</accession>
<feature type="region of interest" description="Disordered" evidence="1">
    <location>
        <begin position="97"/>
        <end position="147"/>
    </location>
</feature>
<evidence type="ECO:0000256" key="1">
    <source>
        <dbReference type="SAM" id="MobiDB-lite"/>
    </source>
</evidence>
<reference evidence="2 3" key="1">
    <citation type="journal article" date="2019" name="Commun. Biol.">
        <title>The bagworm genome reveals a unique fibroin gene that provides high tensile strength.</title>
        <authorList>
            <person name="Kono N."/>
            <person name="Nakamura H."/>
            <person name="Ohtoshi R."/>
            <person name="Tomita M."/>
            <person name="Numata K."/>
            <person name="Arakawa K."/>
        </authorList>
    </citation>
    <scope>NUCLEOTIDE SEQUENCE [LARGE SCALE GENOMIC DNA]</scope>
</reference>
<comment type="caution">
    <text evidence="2">The sequence shown here is derived from an EMBL/GenBank/DDBJ whole genome shotgun (WGS) entry which is preliminary data.</text>
</comment>
<dbReference type="AlphaFoldDB" id="A0A4C1UDD9"/>
<dbReference type="Proteomes" id="UP000299102">
    <property type="component" value="Unassembled WGS sequence"/>
</dbReference>
<feature type="compositionally biased region" description="Basic and acidic residues" evidence="1">
    <location>
        <begin position="114"/>
        <end position="125"/>
    </location>
</feature>
<evidence type="ECO:0000313" key="3">
    <source>
        <dbReference type="Proteomes" id="UP000299102"/>
    </source>
</evidence>
<proteinExistence type="predicted"/>
<name>A0A4C1UDD9_EUMVA</name>
<keyword evidence="3" id="KW-1185">Reference proteome</keyword>
<gene>
    <name evidence="2" type="ORF">EVAR_20817_1</name>
</gene>
<organism evidence="2 3">
    <name type="scientific">Eumeta variegata</name>
    <name type="common">Bagworm moth</name>
    <name type="synonym">Eumeta japonica</name>
    <dbReference type="NCBI Taxonomy" id="151549"/>
    <lineage>
        <taxon>Eukaryota</taxon>
        <taxon>Metazoa</taxon>
        <taxon>Ecdysozoa</taxon>
        <taxon>Arthropoda</taxon>
        <taxon>Hexapoda</taxon>
        <taxon>Insecta</taxon>
        <taxon>Pterygota</taxon>
        <taxon>Neoptera</taxon>
        <taxon>Endopterygota</taxon>
        <taxon>Lepidoptera</taxon>
        <taxon>Glossata</taxon>
        <taxon>Ditrysia</taxon>
        <taxon>Tineoidea</taxon>
        <taxon>Psychidae</taxon>
        <taxon>Oiketicinae</taxon>
        <taxon>Eumeta</taxon>
    </lineage>
</organism>
<evidence type="ECO:0000313" key="2">
    <source>
        <dbReference type="EMBL" id="GBP24493.1"/>
    </source>
</evidence>
<dbReference type="EMBL" id="BGZK01000162">
    <property type="protein sequence ID" value="GBP24493.1"/>
    <property type="molecule type" value="Genomic_DNA"/>
</dbReference>
<sequence length="250" mass="28095">MNVAFSKKHISRTAASLRFHVGGRLQRKCEIPRKHSAVAARGGLRVNIVTRPAAAQSNMRSRMNPTEIFFSEIRHCRWDDFNKDYLLQIKETFTTETPAEKGAANSKRVATTWKSDRSPEVRDESPAGARAGRPPAPGVNGPTSRTDTNFTLRARSKCILFYPRKIVRPLSSLCAFTYRRILLHDTNGCRQRAATSFFVRQSLGHVYFVGSAVWRLFGSRAVCSRTNTHPPSGSGPPILPYLPTRFFMRA</sequence>
<protein>
    <submittedName>
        <fullName evidence="2">Uncharacterized protein</fullName>
    </submittedName>
</protein>